<keyword evidence="4 7" id="KW-0560">Oxidoreductase</keyword>
<dbReference type="PANTHER" id="PTHR24291:SF50">
    <property type="entry name" value="BIFUNCTIONAL ALBAFLAVENONE MONOOXYGENASE_TERPENE SYNTHASE"/>
    <property type="match status" value="1"/>
</dbReference>
<dbReference type="InterPro" id="IPR001128">
    <property type="entry name" value="Cyt_P450"/>
</dbReference>
<dbReference type="InterPro" id="IPR017972">
    <property type="entry name" value="Cyt_P450_CS"/>
</dbReference>
<keyword evidence="6 7" id="KW-0503">Monooxygenase</keyword>
<keyword evidence="3 7" id="KW-0479">Metal-binding</keyword>
<feature type="region of interest" description="Disordered" evidence="8">
    <location>
        <begin position="1"/>
        <end position="22"/>
    </location>
</feature>
<dbReference type="PRINTS" id="PR00385">
    <property type="entry name" value="P450"/>
</dbReference>
<evidence type="ECO:0000313" key="10">
    <source>
        <dbReference type="Proteomes" id="UP001597024"/>
    </source>
</evidence>
<protein>
    <submittedName>
        <fullName evidence="9">Cytochrome P450</fullName>
    </submittedName>
</protein>
<reference evidence="10" key="1">
    <citation type="journal article" date="2019" name="Int. J. Syst. Evol. Microbiol.">
        <title>The Global Catalogue of Microorganisms (GCM) 10K type strain sequencing project: providing services to taxonomists for standard genome sequencing and annotation.</title>
        <authorList>
            <consortium name="The Broad Institute Genomics Platform"/>
            <consortium name="The Broad Institute Genome Sequencing Center for Infectious Disease"/>
            <person name="Wu L."/>
            <person name="Ma J."/>
        </authorList>
    </citation>
    <scope>NUCLEOTIDE SEQUENCE [LARGE SCALE GENOMIC DNA]</scope>
    <source>
        <strain evidence="10">CCUG 62974</strain>
    </source>
</reference>
<gene>
    <name evidence="9" type="ORF">ACFQ08_21475</name>
</gene>
<evidence type="ECO:0000256" key="8">
    <source>
        <dbReference type="SAM" id="MobiDB-lite"/>
    </source>
</evidence>
<dbReference type="Gene3D" id="1.10.630.10">
    <property type="entry name" value="Cytochrome P450"/>
    <property type="match status" value="1"/>
</dbReference>
<sequence>MKSTTAMNPSPDARPSRSATRVPGISLREQVEGMRAMRKNQVDYLARMIAVYGDVVRIRAFGVNMIVLNHPDHFERVLVRNHENYDKNTLLFRAVEPILRGGLIGAVGGEPWRRRRRIMQPAFHRPQVAGFAKNMTDETGLMVRRWEREYSEDDAIDVCNELGQLVLRIVFRTLFGAEVGEGGEEIESIFVEGNQIMGQFFQLPFPPLTWPTPRNRRLRQIIGIMDGYVDEVIRRRDEEGEEHHDLLTLLVDGVDEETGIGMTPVQLHREVLNTIIGGYETSSNAIAWLIYLVGTHPHVQERLQAEVDGVLGGRVPTFDDLQRLQYTRMVVDEMLRLYTPAFQTMRRSIEADEIGGYHIPRKSNIYLNIYALHRHPDFWPSPDAFDPERFSPEQVAQRPRHAFVPFGSGPRNCIGKHFALTELTLVLAMLAQAFRMEIPEEHREVQFEPLITLRPKGGIYARMRRR</sequence>
<keyword evidence="5 7" id="KW-0408">Iron</keyword>
<evidence type="ECO:0000256" key="1">
    <source>
        <dbReference type="ARBA" id="ARBA00010617"/>
    </source>
</evidence>
<dbReference type="CDD" id="cd20620">
    <property type="entry name" value="CYP132-like"/>
    <property type="match status" value="1"/>
</dbReference>
<evidence type="ECO:0000256" key="6">
    <source>
        <dbReference type="ARBA" id="ARBA00023033"/>
    </source>
</evidence>
<keyword evidence="10" id="KW-1185">Reference proteome</keyword>
<dbReference type="PROSITE" id="PS00086">
    <property type="entry name" value="CYTOCHROME_P450"/>
    <property type="match status" value="1"/>
</dbReference>
<dbReference type="Proteomes" id="UP001597024">
    <property type="component" value="Unassembled WGS sequence"/>
</dbReference>
<accession>A0ABW3DTE6</accession>
<evidence type="ECO:0000256" key="4">
    <source>
        <dbReference type="ARBA" id="ARBA00023002"/>
    </source>
</evidence>
<evidence type="ECO:0000256" key="3">
    <source>
        <dbReference type="ARBA" id="ARBA00022723"/>
    </source>
</evidence>
<proteinExistence type="inferred from homology"/>
<organism evidence="9 10">
    <name type="scientific">Streptosporangium algeriense</name>
    <dbReference type="NCBI Taxonomy" id="1682748"/>
    <lineage>
        <taxon>Bacteria</taxon>
        <taxon>Bacillati</taxon>
        <taxon>Actinomycetota</taxon>
        <taxon>Actinomycetes</taxon>
        <taxon>Streptosporangiales</taxon>
        <taxon>Streptosporangiaceae</taxon>
        <taxon>Streptosporangium</taxon>
    </lineage>
</organism>
<dbReference type="EMBL" id="JBHTHX010000820">
    <property type="protein sequence ID" value="MFD0887125.1"/>
    <property type="molecule type" value="Genomic_DNA"/>
</dbReference>
<evidence type="ECO:0000256" key="2">
    <source>
        <dbReference type="ARBA" id="ARBA00022617"/>
    </source>
</evidence>
<evidence type="ECO:0000256" key="7">
    <source>
        <dbReference type="RuleBase" id="RU000461"/>
    </source>
</evidence>
<dbReference type="Pfam" id="PF00067">
    <property type="entry name" value="p450"/>
    <property type="match status" value="1"/>
</dbReference>
<dbReference type="PRINTS" id="PR00463">
    <property type="entry name" value="EP450I"/>
</dbReference>
<comment type="similarity">
    <text evidence="1 7">Belongs to the cytochrome P450 family.</text>
</comment>
<comment type="caution">
    <text evidence="9">The sequence shown here is derived from an EMBL/GenBank/DDBJ whole genome shotgun (WGS) entry which is preliminary data.</text>
</comment>
<evidence type="ECO:0000313" key="9">
    <source>
        <dbReference type="EMBL" id="MFD0887125.1"/>
    </source>
</evidence>
<dbReference type="InterPro" id="IPR002401">
    <property type="entry name" value="Cyt_P450_E_grp-I"/>
</dbReference>
<dbReference type="PANTHER" id="PTHR24291">
    <property type="entry name" value="CYTOCHROME P450 FAMILY 4"/>
    <property type="match status" value="1"/>
</dbReference>
<dbReference type="InterPro" id="IPR050196">
    <property type="entry name" value="Cytochrome_P450_Monoox"/>
</dbReference>
<evidence type="ECO:0000256" key="5">
    <source>
        <dbReference type="ARBA" id="ARBA00023004"/>
    </source>
</evidence>
<name>A0ABW3DTE6_9ACTN</name>
<dbReference type="SUPFAM" id="SSF48264">
    <property type="entry name" value="Cytochrome P450"/>
    <property type="match status" value="1"/>
</dbReference>
<dbReference type="InterPro" id="IPR036396">
    <property type="entry name" value="Cyt_P450_sf"/>
</dbReference>
<keyword evidence="2 7" id="KW-0349">Heme</keyword>